<evidence type="ECO:0000256" key="1">
    <source>
        <dbReference type="SAM" id="Coils"/>
    </source>
</evidence>
<feature type="coiled-coil region" evidence="1">
    <location>
        <begin position="81"/>
        <end position="115"/>
    </location>
</feature>
<accession>A0ABX3MSD1</accession>
<protein>
    <recommendedName>
        <fullName evidence="4">HEPN AbiU2-like domain-containing protein</fullName>
    </recommendedName>
</protein>
<keyword evidence="3" id="KW-1185">Reference proteome</keyword>
<proteinExistence type="predicted"/>
<dbReference type="EMBL" id="MPZV01000005">
    <property type="protein sequence ID" value="OOY22601.1"/>
    <property type="molecule type" value="Genomic_DNA"/>
</dbReference>
<dbReference type="Proteomes" id="UP000190787">
    <property type="component" value="Unassembled WGS sequence"/>
</dbReference>
<gene>
    <name evidence="2" type="ORF">BMI91_18220</name>
</gene>
<comment type="caution">
    <text evidence="2">The sequence shown here is derived from an EMBL/GenBank/DDBJ whole genome shotgun (WGS) entry which is preliminary data.</text>
</comment>
<name>A0ABX3MSD1_9RHOB</name>
<evidence type="ECO:0000313" key="3">
    <source>
        <dbReference type="Proteomes" id="UP000190787"/>
    </source>
</evidence>
<organism evidence="2 3">
    <name type="scientific">Thioclava sediminum</name>
    <dbReference type="NCBI Taxonomy" id="1915319"/>
    <lineage>
        <taxon>Bacteria</taxon>
        <taxon>Pseudomonadati</taxon>
        <taxon>Pseudomonadota</taxon>
        <taxon>Alphaproteobacteria</taxon>
        <taxon>Rhodobacterales</taxon>
        <taxon>Paracoccaceae</taxon>
        <taxon>Thioclava</taxon>
    </lineage>
</organism>
<keyword evidence="1" id="KW-0175">Coiled coil</keyword>
<evidence type="ECO:0000313" key="2">
    <source>
        <dbReference type="EMBL" id="OOY22601.1"/>
    </source>
</evidence>
<sequence>MASRSDSSSEILSGLKDDILWLMILIYSFKVRARLEGLGQWSREHMSIEFMLLDSAVRDIVMRLTALDDDSKNNRSFQTLLSALNRENLLEQKRSKALKEKVKKYRDAANKLKVEHRNQYISHVNTDASVLPRVIDRPVRFQEVASLAVNLMDDFAGKTLRYHFKMGSNESINLRDALQAE</sequence>
<reference evidence="2 3" key="1">
    <citation type="submission" date="2016-11" db="EMBL/GenBank/DDBJ databases">
        <title>A multilocus sequence analysis scheme for characterization of bacteria in the genus Thioclava.</title>
        <authorList>
            <person name="Liu Y."/>
            <person name="Shao Z."/>
        </authorList>
    </citation>
    <scope>NUCLEOTIDE SEQUENCE [LARGE SCALE GENOMIC DNA]</scope>
    <source>
        <strain evidence="2 3">TAW-CT134</strain>
    </source>
</reference>
<evidence type="ECO:0008006" key="4">
    <source>
        <dbReference type="Google" id="ProtNLM"/>
    </source>
</evidence>